<evidence type="ECO:0008006" key="3">
    <source>
        <dbReference type="Google" id="ProtNLM"/>
    </source>
</evidence>
<reference evidence="1 2" key="1">
    <citation type="submission" date="2017-04" db="EMBL/GenBank/DDBJ databases">
        <title>Novel microbial lineages endemic to geothermal iron-oxide mats fill important gaps in the evolutionary history of Archaea.</title>
        <authorList>
            <person name="Jay Z.J."/>
            <person name="Beam J.P."/>
            <person name="Dlakic M."/>
            <person name="Rusch D.B."/>
            <person name="Kozubal M.A."/>
            <person name="Inskeep W.P."/>
        </authorList>
    </citation>
    <scope>NUCLEOTIDE SEQUENCE [LARGE SCALE GENOMIC DNA]</scope>
    <source>
        <strain evidence="1">OSP_D</strain>
    </source>
</reference>
<dbReference type="Proteomes" id="UP000240880">
    <property type="component" value="Unassembled WGS sequence"/>
</dbReference>
<sequence>MAGTMIRPKGTLALERRGGSQTLGRYDNVMVIEAPDEKTVMSFLLRQSHVVATETLTAIPKEEARRLT</sequence>
<accession>A0A2R6A926</accession>
<name>A0A2R6A926_9ARCH</name>
<dbReference type="InterPro" id="IPR014845">
    <property type="entry name" value="GYD/TTHA1554"/>
</dbReference>
<evidence type="ECO:0000313" key="2">
    <source>
        <dbReference type="Proteomes" id="UP000240880"/>
    </source>
</evidence>
<organism evidence="1 2">
    <name type="scientific">Candidatus Marsarchaeota G1 archaeon OSP_D</name>
    <dbReference type="NCBI Taxonomy" id="1978155"/>
    <lineage>
        <taxon>Archaea</taxon>
        <taxon>Candidatus Marsarchaeota</taxon>
        <taxon>Candidatus Marsarchaeota group 1</taxon>
    </lineage>
</organism>
<evidence type="ECO:0000313" key="1">
    <source>
        <dbReference type="EMBL" id="PSN82793.1"/>
    </source>
</evidence>
<dbReference type="AlphaFoldDB" id="A0A2R6A926"/>
<proteinExistence type="predicted"/>
<dbReference type="EMBL" id="NEXC01000051">
    <property type="protein sequence ID" value="PSN82793.1"/>
    <property type="molecule type" value="Genomic_DNA"/>
</dbReference>
<comment type="caution">
    <text evidence="1">The sequence shown here is derived from an EMBL/GenBank/DDBJ whole genome shotgun (WGS) entry which is preliminary data.</text>
</comment>
<protein>
    <recommendedName>
        <fullName evidence="3">GYD domain-containing protein</fullName>
    </recommendedName>
</protein>
<dbReference type="Pfam" id="PF08734">
    <property type="entry name" value="GYD"/>
    <property type="match status" value="1"/>
</dbReference>
<gene>
    <name evidence="1" type="ORF">B9Q01_06900</name>
</gene>